<comment type="caution">
    <text evidence="5">The sequence shown here is derived from an EMBL/GenBank/DDBJ whole genome shotgun (WGS) entry which is preliminary data.</text>
</comment>
<feature type="region of interest" description="Disordered" evidence="3">
    <location>
        <begin position="1"/>
        <end position="30"/>
    </location>
</feature>
<dbReference type="OrthoDB" id="10006572at2759"/>
<dbReference type="Pfam" id="PF01285">
    <property type="entry name" value="TEA"/>
    <property type="match status" value="1"/>
</dbReference>
<dbReference type="PROSITE" id="PS51088">
    <property type="entry name" value="TEA_2"/>
    <property type="match status" value="1"/>
</dbReference>
<evidence type="ECO:0000256" key="3">
    <source>
        <dbReference type="SAM" id="MobiDB-lite"/>
    </source>
</evidence>
<evidence type="ECO:0000313" key="5">
    <source>
        <dbReference type="EMBL" id="GJE95545.1"/>
    </source>
</evidence>
<feature type="region of interest" description="Disordered" evidence="3">
    <location>
        <begin position="134"/>
        <end position="164"/>
    </location>
</feature>
<feature type="compositionally biased region" description="Polar residues" evidence="3">
    <location>
        <begin position="312"/>
        <end position="338"/>
    </location>
</feature>
<name>A0A9P3LHP4_9APHY</name>
<dbReference type="Gene3D" id="6.10.20.40">
    <property type="entry name" value="TEA/ATTS domain"/>
    <property type="match status" value="1"/>
</dbReference>
<feature type="region of interest" description="Disordered" evidence="3">
    <location>
        <begin position="312"/>
        <end position="347"/>
    </location>
</feature>
<evidence type="ECO:0000259" key="4">
    <source>
        <dbReference type="PROSITE" id="PS51088"/>
    </source>
</evidence>
<dbReference type="EMBL" id="BPQB01000050">
    <property type="protein sequence ID" value="GJE95545.1"/>
    <property type="molecule type" value="Genomic_DNA"/>
</dbReference>
<organism evidence="5 6">
    <name type="scientific">Phanerochaete sordida</name>
    <dbReference type="NCBI Taxonomy" id="48140"/>
    <lineage>
        <taxon>Eukaryota</taxon>
        <taxon>Fungi</taxon>
        <taxon>Dikarya</taxon>
        <taxon>Basidiomycota</taxon>
        <taxon>Agaricomycotina</taxon>
        <taxon>Agaricomycetes</taxon>
        <taxon>Polyporales</taxon>
        <taxon>Phanerochaetaceae</taxon>
        <taxon>Phanerochaete</taxon>
    </lineage>
</organism>
<feature type="compositionally biased region" description="Low complexity" evidence="3">
    <location>
        <begin position="1"/>
        <end position="19"/>
    </location>
</feature>
<feature type="DNA-binding region" description="TEA" evidence="2">
    <location>
        <begin position="49"/>
        <end position="123"/>
    </location>
</feature>
<comment type="similarity">
    <text evidence="1">Belongs to the TEC1 family.</text>
</comment>
<feature type="domain" description="TEA" evidence="4">
    <location>
        <begin position="49"/>
        <end position="123"/>
    </location>
</feature>
<keyword evidence="6" id="KW-1185">Reference proteome</keyword>
<evidence type="ECO:0000313" key="6">
    <source>
        <dbReference type="Proteomes" id="UP000703269"/>
    </source>
</evidence>
<evidence type="ECO:0000256" key="2">
    <source>
        <dbReference type="PROSITE-ProRule" id="PRU00505"/>
    </source>
</evidence>
<dbReference type="GO" id="GO:0003700">
    <property type="term" value="F:DNA-binding transcription factor activity"/>
    <property type="evidence" value="ECO:0007669"/>
    <property type="project" value="InterPro"/>
</dbReference>
<dbReference type="Proteomes" id="UP000703269">
    <property type="component" value="Unassembled WGS sequence"/>
</dbReference>
<dbReference type="InterPro" id="IPR000818">
    <property type="entry name" value="TEA/ATTS_dom"/>
</dbReference>
<reference evidence="5 6" key="1">
    <citation type="submission" date="2021-08" db="EMBL/GenBank/DDBJ databases">
        <title>Draft Genome Sequence of Phanerochaete sordida strain YK-624.</title>
        <authorList>
            <person name="Mori T."/>
            <person name="Dohra H."/>
            <person name="Suzuki T."/>
            <person name="Kawagishi H."/>
            <person name="Hirai H."/>
        </authorList>
    </citation>
    <scope>NUCLEOTIDE SEQUENCE [LARGE SCALE GENOMIC DNA]</scope>
    <source>
        <strain evidence="5 6">YK-624</strain>
    </source>
</reference>
<dbReference type="SMART" id="SM00426">
    <property type="entry name" value="TEA"/>
    <property type="match status" value="1"/>
</dbReference>
<accession>A0A9P3LHP4</accession>
<protein>
    <submittedName>
        <fullName evidence="5">TEA domain-containing protein</fullName>
    </submittedName>
</protein>
<gene>
    <name evidence="5" type="ORF">PsYK624_117310</name>
</gene>
<sequence>MPKVSSSASSAKARTASPSGDELSDAAAPGTDAAVKSILNSRKCWRSLKGKEEPVWPPHLEAALIEGLEKYRPSESKSTRTLGRFPMRNKFVADHIFEKTAVRRTPKQVGSRIQQLRDTQTGKEILKVISDRHYEMMHPKRPSSSSSEKPHPSPAHRHCPSLGAGAQPSHVYVQALPASAAWHMQRLGACPPTDLYAPHPRPLRLVDPTVTFASPAQTPCQSIFTVFRDGQMVHQEVAMVAIRASPAAPGGAPSWLYTTSLAPAFWGHLCDSEEPASYTIHQEVVRMPLAHHTQQLPLLSVYYHFTNAASSTPPLSPRSSCGDSETDVTSALSRESSPQYPPRAPDDGDVKPYLGGALYADAAAPSLLYGLDEGYPASPAASPLDMPGMAAVDAWGYAPSTALHDMLAAAPCDPLFDPYIPLQ</sequence>
<dbReference type="InterPro" id="IPR038096">
    <property type="entry name" value="TEA/ATTS_sf"/>
</dbReference>
<proteinExistence type="inferred from homology"/>
<dbReference type="AlphaFoldDB" id="A0A9P3LHP4"/>
<evidence type="ECO:0000256" key="1">
    <source>
        <dbReference type="ARBA" id="ARBA00008421"/>
    </source>
</evidence>